<dbReference type="KEGG" id="lbt:AYR52_08520"/>
<name>A0A192H1W9_9LACO</name>
<comment type="similarity">
    <text evidence="9">Belongs to the acetylglutamate kinase family. ArgB subfamily.</text>
</comment>
<dbReference type="InterPro" id="IPR037528">
    <property type="entry name" value="ArgB"/>
</dbReference>
<keyword evidence="11" id="KW-1185">Reference proteome</keyword>
<dbReference type="EMBL" id="CP014873">
    <property type="protein sequence ID" value="ANK62273.1"/>
    <property type="molecule type" value="Genomic_DNA"/>
</dbReference>
<keyword evidence="7 9" id="KW-0067">ATP-binding</keyword>
<dbReference type="AlphaFoldDB" id="A0A192H1W9"/>
<dbReference type="GO" id="GO:0003991">
    <property type="term" value="F:acetylglutamate kinase activity"/>
    <property type="evidence" value="ECO:0007669"/>
    <property type="project" value="UniProtKB-UniRule"/>
</dbReference>
<reference evidence="10 11" key="1">
    <citation type="submission" date="2016-03" db="EMBL/GenBank/DDBJ databases">
        <title>Pediococcus and Lactobacillus from brewery environment - whole genome sequencing and assembly.</title>
        <authorList>
            <person name="Behr J."/>
            <person name="Geissler A.J."/>
            <person name="Vogel R.F."/>
        </authorList>
    </citation>
    <scope>NUCLEOTIDE SEQUENCE [LARGE SCALE GENOMIC DNA]</scope>
    <source>
        <strain evidence="10 11">TMW 1.1989</strain>
    </source>
</reference>
<keyword evidence="3 9" id="KW-0028">Amino-acid biosynthesis</keyword>
<comment type="function">
    <text evidence="9">Catalyzes the ATP-dependent phosphorylation of N-acetyl-L-glutamate.</text>
</comment>
<comment type="catalytic activity">
    <reaction evidence="8 9">
        <text>N-acetyl-L-glutamate + ATP = N-acetyl-L-glutamyl 5-phosphate + ADP</text>
        <dbReference type="Rhea" id="RHEA:14629"/>
        <dbReference type="ChEBI" id="CHEBI:30616"/>
        <dbReference type="ChEBI" id="CHEBI:44337"/>
        <dbReference type="ChEBI" id="CHEBI:57936"/>
        <dbReference type="ChEBI" id="CHEBI:456216"/>
        <dbReference type="EC" id="2.7.2.8"/>
    </reaction>
</comment>
<evidence type="ECO:0000256" key="6">
    <source>
        <dbReference type="ARBA" id="ARBA00022777"/>
    </source>
</evidence>
<dbReference type="RefSeq" id="WP_068225607.1">
    <property type="nucleotide sequence ID" value="NZ_CP014623.1"/>
</dbReference>
<dbReference type="NCBIfam" id="TIGR00761">
    <property type="entry name" value="argB"/>
    <property type="match status" value="1"/>
</dbReference>
<dbReference type="InterPro" id="IPR001048">
    <property type="entry name" value="Asp/Glu/Uridylate_kinase"/>
</dbReference>
<evidence type="ECO:0000256" key="1">
    <source>
        <dbReference type="ARBA" id="ARBA00004828"/>
    </source>
</evidence>
<keyword evidence="9" id="KW-0963">Cytoplasm</keyword>
<accession>A0A192H1W9</accession>
<keyword evidence="5 9" id="KW-0547">Nucleotide-binding</keyword>
<dbReference type="InterPro" id="IPR004662">
    <property type="entry name" value="AcgluKinase_fam"/>
</dbReference>
<dbReference type="HAMAP" id="MF_00082">
    <property type="entry name" value="ArgB"/>
    <property type="match status" value="1"/>
</dbReference>
<comment type="pathway">
    <text evidence="1 9">Amino-acid biosynthesis; L-arginine biosynthesis; N(2)-acetyl-L-ornithine from L-glutamate: step 2/4.</text>
</comment>
<dbReference type="Proteomes" id="UP000078582">
    <property type="component" value="Chromosome"/>
</dbReference>
<feature type="binding site" evidence="9">
    <location>
        <position position="155"/>
    </location>
    <ligand>
        <name>substrate</name>
    </ligand>
</feature>
<evidence type="ECO:0000256" key="4">
    <source>
        <dbReference type="ARBA" id="ARBA00022679"/>
    </source>
</evidence>
<feature type="binding site" evidence="9">
    <location>
        <begin position="41"/>
        <end position="42"/>
    </location>
    <ligand>
        <name>substrate</name>
    </ligand>
</feature>
<dbReference type="Pfam" id="PF00696">
    <property type="entry name" value="AA_kinase"/>
    <property type="match status" value="1"/>
</dbReference>
<dbReference type="GO" id="GO:0005524">
    <property type="term" value="F:ATP binding"/>
    <property type="evidence" value="ECO:0007669"/>
    <property type="project" value="UniProtKB-UniRule"/>
</dbReference>
<dbReference type="InterPro" id="IPR036393">
    <property type="entry name" value="AceGlu_kinase-like_sf"/>
</dbReference>
<dbReference type="OrthoDB" id="9803155at2"/>
<evidence type="ECO:0000256" key="7">
    <source>
        <dbReference type="ARBA" id="ARBA00022840"/>
    </source>
</evidence>
<feature type="site" description="Transition state stabilizer" evidence="9">
    <location>
        <position position="214"/>
    </location>
</feature>
<sequence>MTQTIVIKVGGNAINELDANFFNQLRQWREAGKQILIVHGGGPIITEWSKKLHLSVKKINGIRVTDQAVLAVTKAVLLGLIQPQLLSKLSANNLLAIGLNASDQHLLVGETLNQSLYGEVGKITQVNLPLLRQLLQKQIVVLAPLAQTKTGDWLNVNADLAAAEIASQLNATKLVLMTDVPGVMTKGQVMSHLNWPKAQQLLGKRIIKTGMAPKIKAAFQALNKGVAQALITDDLAHAGTTLTTVATD</sequence>
<dbReference type="SUPFAM" id="SSF53633">
    <property type="entry name" value="Carbamate kinase-like"/>
    <property type="match status" value="1"/>
</dbReference>
<proteinExistence type="inferred from homology"/>
<dbReference type="PANTHER" id="PTHR23342">
    <property type="entry name" value="N-ACETYLGLUTAMATE SYNTHASE"/>
    <property type="match status" value="1"/>
</dbReference>
<gene>
    <name evidence="9" type="primary">argB</name>
    <name evidence="10" type="ORF">AYR53_05475</name>
</gene>
<evidence type="ECO:0000256" key="3">
    <source>
        <dbReference type="ARBA" id="ARBA00022605"/>
    </source>
</evidence>
<protein>
    <recommendedName>
        <fullName evidence="9">Acetylglutamate kinase</fullName>
        <ecNumber evidence="9">2.7.2.8</ecNumber>
    </recommendedName>
    <alternativeName>
        <fullName evidence="9">N-acetyl-L-glutamate 5-phosphotransferase</fullName>
    </alternativeName>
    <alternativeName>
        <fullName evidence="9">NAG kinase</fullName>
        <shortName evidence="9">NAGK</shortName>
    </alternativeName>
</protein>
<evidence type="ECO:0000313" key="10">
    <source>
        <dbReference type="EMBL" id="ANK62273.1"/>
    </source>
</evidence>
<evidence type="ECO:0000256" key="9">
    <source>
        <dbReference type="HAMAP-Rule" id="MF_00082"/>
    </source>
</evidence>
<dbReference type="GeneID" id="42981697"/>
<feature type="site" description="Transition state stabilizer" evidence="9">
    <location>
        <position position="8"/>
    </location>
</feature>
<evidence type="ECO:0000256" key="5">
    <source>
        <dbReference type="ARBA" id="ARBA00022741"/>
    </source>
</evidence>
<evidence type="ECO:0000256" key="2">
    <source>
        <dbReference type="ARBA" id="ARBA00022571"/>
    </source>
</evidence>
<keyword evidence="4 9" id="KW-0808">Transferase</keyword>
<dbReference type="CDD" id="cd04238">
    <property type="entry name" value="AAK_NAGK-like"/>
    <property type="match status" value="1"/>
</dbReference>
<dbReference type="Gene3D" id="3.40.1160.10">
    <property type="entry name" value="Acetylglutamate kinase-like"/>
    <property type="match status" value="1"/>
</dbReference>
<dbReference type="STRING" id="375175.AYR53_05475"/>
<feature type="binding site" evidence="9">
    <location>
        <position position="63"/>
    </location>
    <ligand>
        <name>substrate</name>
    </ligand>
</feature>
<keyword evidence="2 9" id="KW-0055">Arginine biosynthesis</keyword>
<dbReference type="GO" id="GO:0042450">
    <property type="term" value="P:L-arginine biosynthetic process via ornithine"/>
    <property type="evidence" value="ECO:0007669"/>
    <property type="project" value="UniProtKB-UniRule"/>
</dbReference>
<dbReference type="GO" id="GO:0005737">
    <property type="term" value="C:cytoplasm"/>
    <property type="evidence" value="ECO:0007669"/>
    <property type="project" value="UniProtKB-SubCell"/>
</dbReference>
<dbReference type="PANTHER" id="PTHR23342:SF0">
    <property type="entry name" value="N-ACETYLGLUTAMATE SYNTHASE, MITOCHONDRIAL"/>
    <property type="match status" value="1"/>
</dbReference>
<evidence type="ECO:0000256" key="8">
    <source>
        <dbReference type="ARBA" id="ARBA00048141"/>
    </source>
</evidence>
<dbReference type="EC" id="2.7.2.8" evidence="9"/>
<evidence type="ECO:0000313" key="11">
    <source>
        <dbReference type="Proteomes" id="UP000078582"/>
    </source>
</evidence>
<keyword evidence="6 9" id="KW-0418">Kinase</keyword>
<organism evidence="10 11">
    <name type="scientific">Loigolactobacillus backii</name>
    <dbReference type="NCBI Taxonomy" id="375175"/>
    <lineage>
        <taxon>Bacteria</taxon>
        <taxon>Bacillati</taxon>
        <taxon>Bacillota</taxon>
        <taxon>Bacilli</taxon>
        <taxon>Lactobacillales</taxon>
        <taxon>Lactobacillaceae</taxon>
        <taxon>Loigolactobacillus</taxon>
    </lineage>
</organism>
<comment type="subcellular location">
    <subcellularLocation>
        <location evidence="9">Cytoplasm</location>
    </subcellularLocation>
</comment>
<dbReference type="UniPathway" id="UPA00068">
    <property type="reaction ID" value="UER00107"/>
</dbReference>
<dbReference type="PIRSF" id="PIRSF000728">
    <property type="entry name" value="NAGK"/>
    <property type="match status" value="1"/>
</dbReference>